<sequence length="464" mass="52463">MPNALALLILAIWPLVTVVLFQKLPPGRAVIVTLLAGYLFLPEPPAGFDFPLVPPLTKHTIPALSALVMWFWMYSRDFRPLPRSPIAVVLIVLFVFSPVATALLNRSPVLWGDFYIQGMTIRDAIAFVIQQVLLILPFLLARRFLSQAEDQRDLMFAFMVGGLLYSLPMLIEVRLSPQLNLWIYGYYQHDFIQTIRFGGFRPMVFLYHGIWAAFYLLMAIVAAFALWKTGAFKSNWKFLLIGMYLTGVLILAKSLGAWLFAAVLIPVIVLFGMKWQMRLAVCIAAFAITYPALKGASLVPETAILEAAASIDEDRAASLDFRFHNENRLLERAQEKPLFGWGNYDRNQIMNPSNGMIETITDGRWIILIGQLGWLGFLAEFGLLVLPVFLLWREIRYREQGDYSLLIIPLSLILAVNVFDMLPNATLTPLTWLMAGALTGYAETLRDGRGAYLSSHRVQWRTVL</sequence>
<name>A0A9Q2P0E1_9RHOB</name>
<dbReference type="PANTHER" id="PTHR37422">
    <property type="entry name" value="TEICHURONIC ACID BIOSYNTHESIS PROTEIN TUAE"/>
    <property type="match status" value="1"/>
</dbReference>
<protein>
    <submittedName>
        <fullName evidence="2">Uncharacterized protein</fullName>
    </submittedName>
</protein>
<accession>A0A9Q2P0E1</accession>
<feature type="transmembrane region" description="Helical" evidence="1">
    <location>
        <begin position="239"/>
        <end position="269"/>
    </location>
</feature>
<feature type="transmembrane region" description="Helical" evidence="1">
    <location>
        <begin position="153"/>
        <end position="171"/>
    </location>
</feature>
<evidence type="ECO:0000313" key="5">
    <source>
        <dbReference type="Proteomes" id="UP000809440"/>
    </source>
</evidence>
<keyword evidence="1" id="KW-0812">Transmembrane</keyword>
<gene>
    <name evidence="2" type="ORF">JQX41_18500</name>
    <name evidence="3" type="ORF">JQX48_18520</name>
</gene>
<evidence type="ECO:0000313" key="2">
    <source>
        <dbReference type="EMBL" id="MBM2414313.1"/>
    </source>
</evidence>
<dbReference type="PANTHER" id="PTHR37422:SF13">
    <property type="entry name" value="LIPOPOLYSACCHARIDE BIOSYNTHESIS PROTEIN PA4999-RELATED"/>
    <property type="match status" value="1"/>
</dbReference>
<feature type="transmembrane region" description="Helical" evidence="1">
    <location>
        <begin position="365"/>
        <end position="391"/>
    </location>
</feature>
<dbReference type="GeneID" id="62639394"/>
<keyword evidence="1" id="KW-1133">Transmembrane helix</keyword>
<feature type="transmembrane region" description="Helical" evidence="1">
    <location>
        <begin position="403"/>
        <end position="422"/>
    </location>
</feature>
<keyword evidence="5" id="KW-1185">Reference proteome</keyword>
<dbReference type="InterPro" id="IPR051533">
    <property type="entry name" value="WaaL-like"/>
</dbReference>
<feature type="transmembrane region" description="Helical" evidence="1">
    <location>
        <begin position="205"/>
        <end position="227"/>
    </location>
</feature>
<organism evidence="2 4">
    <name type="scientific">Marivita cryptomonadis</name>
    <dbReference type="NCBI Taxonomy" id="505252"/>
    <lineage>
        <taxon>Bacteria</taxon>
        <taxon>Pseudomonadati</taxon>
        <taxon>Pseudomonadota</taxon>
        <taxon>Alphaproteobacteria</taxon>
        <taxon>Rhodobacterales</taxon>
        <taxon>Roseobacteraceae</taxon>
        <taxon>Marivita</taxon>
    </lineage>
</organism>
<evidence type="ECO:0000313" key="3">
    <source>
        <dbReference type="EMBL" id="MBM2418984.1"/>
    </source>
</evidence>
<dbReference type="AlphaFoldDB" id="A0A9Q2P0E1"/>
<feature type="transmembrane region" description="Helical" evidence="1">
    <location>
        <begin position="56"/>
        <end position="74"/>
    </location>
</feature>
<evidence type="ECO:0000313" key="4">
    <source>
        <dbReference type="Proteomes" id="UP000755667"/>
    </source>
</evidence>
<feature type="transmembrane region" description="Helical" evidence="1">
    <location>
        <begin position="124"/>
        <end position="141"/>
    </location>
</feature>
<comment type="caution">
    <text evidence="2">The sequence shown here is derived from an EMBL/GenBank/DDBJ whole genome shotgun (WGS) entry which is preliminary data.</text>
</comment>
<dbReference type="Proteomes" id="UP000755667">
    <property type="component" value="Unassembled WGS sequence"/>
</dbReference>
<evidence type="ECO:0000256" key="1">
    <source>
        <dbReference type="SAM" id="Phobius"/>
    </source>
</evidence>
<feature type="transmembrane region" description="Helical" evidence="1">
    <location>
        <begin position="86"/>
        <end position="104"/>
    </location>
</feature>
<dbReference type="EMBL" id="JAFBXF010000014">
    <property type="protein sequence ID" value="MBM2418984.1"/>
    <property type="molecule type" value="Genomic_DNA"/>
</dbReference>
<proteinExistence type="predicted"/>
<dbReference type="EMBL" id="JAFBXE010000014">
    <property type="protein sequence ID" value="MBM2414313.1"/>
    <property type="molecule type" value="Genomic_DNA"/>
</dbReference>
<keyword evidence="1" id="KW-0472">Membrane</keyword>
<dbReference type="Proteomes" id="UP000809440">
    <property type="component" value="Unassembled WGS sequence"/>
</dbReference>
<dbReference type="RefSeq" id="WP_085627661.1">
    <property type="nucleotide sequence ID" value="NZ_JAFBWU010000014.1"/>
</dbReference>
<reference evidence="2 5" key="1">
    <citation type="submission" date="2021-01" db="EMBL/GenBank/DDBJ databases">
        <title>Diatom-associated Roseobacters Show Island Model of Population Structure.</title>
        <authorList>
            <person name="Qu L."/>
            <person name="Feng X."/>
            <person name="Chen Y."/>
            <person name="Li L."/>
            <person name="Wang X."/>
            <person name="Hu Z."/>
            <person name="Wang H."/>
            <person name="Luo H."/>
        </authorList>
    </citation>
    <scope>NUCLEOTIDE SEQUENCE</scope>
    <source>
        <strain evidence="3 5">CC28-63</strain>
        <strain evidence="2">CC28-69</strain>
    </source>
</reference>